<comment type="caution">
    <text evidence="3">The sequence shown here is derived from an EMBL/GenBank/DDBJ whole genome shotgun (WGS) entry which is preliminary data.</text>
</comment>
<dbReference type="Pfam" id="PF06985">
    <property type="entry name" value="HET"/>
    <property type="match status" value="1"/>
</dbReference>
<dbReference type="Pfam" id="PF26640">
    <property type="entry name" value="DUF8212"/>
    <property type="match status" value="1"/>
</dbReference>
<dbReference type="Proteomes" id="UP001327957">
    <property type="component" value="Unassembled WGS sequence"/>
</dbReference>
<evidence type="ECO:0000313" key="4">
    <source>
        <dbReference type="Proteomes" id="UP001327957"/>
    </source>
</evidence>
<feature type="domain" description="Heterokaryon incompatibility" evidence="1">
    <location>
        <begin position="22"/>
        <end position="147"/>
    </location>
</feature>
<dbReference type="InterPro" id="IPR010730">
    <property type="entry name" value="HET"/>
</dbReference>
<reference evidence="3 4" key="1">
    <citation type="submission" date="2023-04" db="EMBL/GenBank/DDBJ databases">
        <title>Colletotrichum tabacum stain YC1 causing leaf anthracnose on Nicotiana tabacum(L.) cv.</title>
        <authorList>
            <person name="Ji Z."/>
            <person name="Wang M."/>
            <person name="Zhang J."/>
            <person name="Wang N."/>
            <person name="Zhou Z."/>
        </authorList>
    </citation>
    <scope>NUCLEOTIDE SEQUENCE [LARGE SCALE GENOMIC DNA]</scope>
    <source>
        <strain evidence="3 4">YC1</strain>
    </source>
</reference>
<dbReference type="PANTHER" id="PTHR10622:SF12">
    <property type="entry name" value="HET DOMAIN-CONTAINING PROTEIN"/>
    <property type="match status" value="1"/>
</dbReference>
<dbReference type="PANTHER" id="PTHR10622">
    <property type="entry name" value="HET DOMAIN-CONTAINING PROTEIN"/>
    <property type="match status" value="1"/>
</dbReference>
<organism evidence="3 4">
    <name type="scientific">Colletotrichum tabaci</name>
    <dbReference type="NCBI Taxonomy" id="1209068"/>
    <lineage>
        <taxon>Eukaryota</taxon>
        <taxon>Fungi</taxon>
        <taxon>Dikarya</taxon>
        <taxon>Ascomycota</taxon>
        <taxon>Pezizomycotina</taxon>
        <taxon>Sordariomycetes</taxon>
        <taxon>Hypocreomycetidae</taxon>
        <taxon>Glomerellales</taxon>
        <taxon>Glomerellaceae</taxon>
        <taxon>Colletotrichum</taxon>
        <taxon>Colletotrichum destructivum species complex</taxon>
    </lineage>
</organism>
<feature type="domain" description="DUF8212" evidence="2">
    <location>
        <begin position="235"/>
        <end position="295"/>
    </location>
</feature>
<proteinExistence type="predicted"/>
<dbReference type="AlphaFoldDB" id="A0AAV9SVT7"/>
<accession>A0AAV9SVT7</accession>
<gene>
    <name evidence="3" type="ORF">QIS74_13273</name>
</gene>
<protein>
    <submittedName>
        <fullName evidence="3">HET domain-containing protein</fullName>
    </submittedName>
</protein>
<dbReference type="InterPro" id="IPR058525">
    <property type="entry name" value="DUF8212"/>
</dbReference>
<dbReference type="EMBL" id="JASAOK010000054">
    <property type="protein sequence ID" value="KAK6206785.1"/>
    <property type="molecule type" value="Genomic_DNA"/>
</dbReference>
<keyword evidence="4" id="KW-1185">Reference proteome</keyword>
<evidence type="ECO:0000259" key="2">
    <source>
        <dbReference type="Pfam" id="PF26640"/>
    </source>
</evidence>
<evidence type="ECO:0000259" key="1">
    <source>
        <dbReference type="Pfam" id="PF06985"/>
    </source>
</evidence>
<evidence type="ECO:0000313" key="3">
    <source>
        <dbReference type="EMBL" id="KAK6206785.1"/>
    </source>
</evidence>
<name>A0AAV9SVT7_9PEZI</name>
<sequence length="556" mass="63425">MWLINTETLVLEEFTDPSIVSYAILSHTWQKNEEISFQDMSNLEKVRHKAGHAKIEKLCDIALRRYGCKYAWLDTCCIDKTSSAELSEAINSMFRWYKEAYVCFVFLSDLAPEATRGHPPSDQGPAHHNISDLGRCKWFTRGWTLQELIAPTYVEFYDAGWNFRFTKDGWAARLSAITNIDVDILMLKKELSTVPVAVKMSWAADRETTRVEDRAYSLLGLFDINVSMLYGEGHRAFQRLQEEIARETDDMSLFAWDVDVPPDAAGQQRTAAQRYRGIFAKSPAEFRSCQGLRRVGKLSYNPPELSITNKGVRAAMHLSFDGDSECTMQLGTVAECCWRCRGSHVVKIGLIYTAGGWVRVLRDQCWQQQDQRRPGVSRHVDICVRKQVSWEESKVLELFPPFSFRVLLDLGKDGGRIVSAEPERLWDPVHLAFVGEALAEDFVGVVDVVSRVPVEFRLRLTICMLKGKPADVELHGWPPEDWLASNGIAAPETSECDLEELLDVYRESARLEKRGHADRIRAVKRKEDWRYHDVGFEASLGEDLRVTMSRVVEAKM</sequence>